<evidence type="ECO:0000259" key="2">
    <source>
        <dbReference type="Pfam" id="PF13579"/>
    </source>
</evidence>
<proteinExistence type="predicted"/>
<feature type="domain" description="Glycosyltransferase subfamily 4-like N-terminal" evidence="2">
    <location>
        <begin position="15"/>
        <end position="195"/>
    </location>
</feature>
<gene>
    <name evidence="3" type="ORF">PJF56_05815</name>
</gene>
<dbReference type="PANTHER" id="PTHR12526">
    <property type="entry name" value="GLYCOSYLTRANSFERASE"/>
    <property type="match status" value="1"/>
</dbReference>
<dbReference type="PANTHER" id="PTHR12526:SF637">
    <property type="entry name" value="GLYCOSYLTRANSFERASE EPSF-RELATED"/>
    <property type="match status" value="1"/>
</dbReference>
<comment type="caution">
    <text evidence="3">The sequence shown here is derived from an EMBL/GenBank/DDBJ whole genome shotgun (WGS) entry which is preliminary data.</text>
</comment>
<dbReference type="CDD" id="cd03821">
    <property type="entry name" value="GT4_Bme6-like"/>
    <property type="match status" value="1"/>
</dbReference>
<protein>
    <submittedName>
        <fullName evidence="3">Glycosyltransferase</fullName>
        <ecNumber evidence="3">2.4.-.-</ecNumber>
    </submittedName>
</protein>
<name>A0ABT7BJB5_9CYAN</name>
<keyword evidence="3" id="KW-0808">Transferase</keyword>
<evidence type="ECO:0000259" key="1">
    <source>
        <dbReference type="Pfam" id="PF00534"/>
    </source>
</evidence>
<keyword evidence="4" id="KW-1185">Reference proteome</keyword>
<dbReference type="InterPro" id="IPR028098">
    <property type="entry name" value="Glyco_trans_4-like_N"/>
</dbReference>
<dbReference type="InterPro" id="IPR001296">
    <property type="entry name" value="Glyco_trans_1"/>
</dbReference>
<dbReference type="EC" id="2.4.-.-" evidence="3"/>
<keyword evidence="3" id="KW-0328">Glycosyltransferase</keyword>
<accession>A0ABT7BJB5</accession>
<reference evidence="3 4" key="1">
    <citation type="submission" date="2023-01" db="EMBL/GenBank/DDBJ databases">
        <title>Novel diversity within Roseofilum (Cyanobacteria; Desertifilaceae) from marine benthic mats with descriptions of four novel species.</title>
        <authorList>
            <person name="Wang Y."/>
            <person name="Berthold D.E."/>
            <person name="Hu J."/>
            <person name="Lefler F.W."/>
            <person name="Laughinghouse H.D. IV."/>
        </authorList>
    </citation>
    <scope>NUCLEOTIDE SEQUENCE [LARGE SCALE GENOMIC DNA]</scope>
    <source>
        <strain evidence="3 4">BLCC-M91</strain>
    </source>
</reference>
<evidence type="ECO:0000313" key="4">
    <source>
        <dbReference type="Proteomes" id="UP001231370"/>
    </source>
</evidence>
<organism evidence="3 4">
    <name type="scientific">Roseofilum halophilum BLCC-M91</name>
    <dbReference type="NCBI Taxonomy" id="3022259"/>
    <lineage>
        <taxon>Bacteria</taxon>
        <taxon>Bacillati</taxon>
        <taxon>Cyanobacteriota</taxon>
        <taxon>Cyanophyceae</taxon>
        <taxon>Desertifilales</taxon>
        <taxon>Desertifilaceae</taxon>
        <taxon>Roseofilum</taxon>
        <taxon>Roseofilum halophilum</taxon>
    </lineage>
</organism>
<dbReference type="RefSeq" id="WP_283761693.1">
    <property type="nucleotide sequence ID" value="NZ_JAQPOK010000042.1"/>
</dbReference>
<dbReference type="Pfam" id="PF13579">
    <property type="entry name" value="Glyco_trans_4_4"/>
    <property type="match status" value="1"/>
</dbReference>
<evidence type="ECO:0000313" key="3">
    <source>
        <dbReference type="EMBL" id="MDJ1178373.1"/>
    </source>
</evidence>
<dbReference type="GO" id="GO:0016757">
    <property type="term" value="F:glycosyltransferase activity"/>
    <property type="evidence" value="ECO:0007669"/>
    <property type="project" value="UniProtKB-KW"/>
</dbReference>
<dbReference type="Gene3D" id="3.40.50.2000">
    <property type="entry name" value="Glycogen Phosphorylase B"/>
    <property type="match status" value="2"/>
</dbReference>
<dbReference type="Pfam" id="PF00534">
    <property type="entry name" value="Glycos_transf_1"/>
    <property type="match status" value="1"/>
</dbReference>
<dbReference type="SUPFAM" id="SSF53756">
    <property type="entry name" value="UDP-Glycosyltransferase/glycogen phosphorylase"/>
    <property type="match status" value="1"/>
</dbReference>
<feature type="domain" description="Glycosyl transferase family 1" evidence="1">
    <location>
        <begin position="207"/>
        <end position="371"/>
    </location>
</feature>
<sequence length="410" mass="45470">MKVLHVIPSLSPSRGGPTEVALNLVRYLRQSGVDAEIATTNDNGAENAQLLDVPLNQRVEYRGVPVWFLPLASPPNQGVSLGRDRGFLFSPAITRWLWHNVPNYDILDNHYLFSYASTCAGAIARWHKIPYTLRTMGQLSPWALAQSHRKKQLYSLLIERHNLNQAAAIHCTSDGEALDVRNYGITAPTVTIPLGVDIPEIQPDAKAKLRAKYDIPLDAPIILFLSRLHYKKRPDLLIEALHRVKSKHPKLYLLLAGSGDPEYIEQLKQLLNQLGLDNCTRFTGFVTGQDKDLVLQGSDLFVLPSFSENFGIAVVEAMAAGLPVIITPEVQIAPEIEQAHAGLIVQGNRESVASGISQLLTSEKQKLSQNAQTLVKQRYSWPAIAERLADVDRSLIQNQLNDYSASRGNE</sequence>
<dbReference type="EMBL" id="JAQPOK010000042">
    <property type="protein sequence ID" value="MDJ1178373.1"/>
    <property type="molecule type" value="Genomic_DNA"/>
</dbReference>
<dbReference type="Proteomes" id="UP001231370">
    <property type="component" value="Unassembled WGS sequence"/>
</dbReference>